<dbReference type="AlphaFoldDB" id="A0A316A0P7"/>
<dbReference type="OrthoDB" id="3789967at2"/>
<evidence type="ECO:0000313" key="2">
    <source>
        <dbReference type="EMBL" id="SUQ12811.1"/>
    </source>
</evidence>
<dbReference type="PANTHER" id="PTHR43741">
    <property type="entry name" value="FMN-DEPENDENT NADH-AZOREDUCTASE 1"/>
    <property type="match status" value="1"/>
</dbReference>
<reference evidence="3" key="1">
    <citation type="submission" date="2017-07" db="EMBL/GenBank/DDBJ databases">
        <authorList>
            <person name="Varghese N."/>
            <person name="Submissions S."/>
        </authorList>
    </citation>
    <scope>NUCLEOTIDE SEQUENCE [LARGE SCALE GENOMIC DNA]</scope>
    <source>
        <strain evidence="3">NLAE-zl-C134</strain>
    </source>
</reference>
<evidence type="ECO:0000259" key="1">
    <source>
        <dbReference type="Pfam" id="PF03358"/>
    </source>
</evidence>
<proteinExistence type="predicted"/>
<organism evidence="2 3">
    <name type="scientific">Faecalicatena contorta</name>
    <dbReference type="NCBI Taxonomy" id="39482"/>
    <lineage>
        <taxon>Bacteria</taxon>
        <taxon>Bacillati</taxon>
        <taxon>Bacillota</taxon>
        <taxon>Clostridia</taxon>
        <taxon>Lachnospirales</taxon>
        <taxon>Lachnospiraceae</taxon>
        <taxon>Faecalicatena</taxon>
    </lineage>
</organism>
<keyword evidence="3" id="KW-1185">Reference proteome</keyword>
<dbReference type="InterPro" id="IPR029039">
    <property type="entry name" value="Flavoprotein-like_sf"/>
</dbReference>
<dbReference type="InterPro" id="IPR050104">
    <property type="entry name" value="FMN-dep_NADH:Q_OxRdtase_AzoR1"/>
</dbReference>
<dbReference type="PANTHER" id="PTHR43741:SF4">
    <property type="entry name" value="FMN-DEPENDENT NADH:QUINONE OXIDOREDUCTASE"/>
    <property type="match status" value="1"/>
</dbReference>
<accession>A0A316A0P7</accession>
<dbReference type="EMBL" id="UHJJ01000002">
    <property type="protein sequence ID" value="SUQ12811.1"/>
    <property type="molecule type" value="Genomic_DNA"/>
</dbReference>
<dbReference type="Proteomes" id="UP000254051">
    <property type="component" value="Unassembled WGS sequence"/>
</dbReference>
<dbReference type="Pfam" id="PF03358">
    <property type="entry name" value="FMN_red"/>
    <property type="match status" value="1"/>
</dbReference>
<sequence length="236" mass="26545">MNIALIHGQGHKGITCTMSHAVLKYLMKEDAQLKEFFLPKDGPAFCVGCNLCFVKGENNCPEAEKVQPIALAMEWADIIILDTPNYVMDMSGAMKNLLDHLAYRWVTHRPHGSMFSKVGIVVSSSAGAPPNGILKSLAKKLKWMCVPKVYRFPLISQAMGVKDLSPAKKGEIEKKARRIAQKASKASRHPRTTLRAKLLFQLFRKMQKGEASAWNPVDQNWWKEQGWLDKTLPWKG</sequence>
<dbReference type="RefSeq" id="WP_109708844.1">
    <property type="nucleotide sequence ID" value="NZ_QGDS01000002.1"/>
</dbReference>
<dbReference type="Gene3D" id="3.40.50.360">
    <property type="match status" value="1"/>
</dbReference>
<dbReference type="InterPro" id="IPR005025">
    <property type="entry name" value="FMN_Rdtase-like_dom"/>
</dbReference>
<gene>
    <name evidence="2" type="ORF">SAMN05216529_10225</name>
</gene>
<evidence type="ECO:0000313" key="3">
    <source>
        <dbReference type="Proteomes" id="UP000254051"/>
    </source>
</evidence>
<feature type="domain" description="NADPH-dependent FMN reductase-like" evidence="1">
    <location>
        <begin position="1"/>
        <end position="128"/>
    </location>
</feature>
<dbReference type="GO" id="GO:0016491">
    <property type="term" value="F:oxidoreductase activity"/>
    <property type="evidence" value="ECO:0007669"/>
    <property type="project" value="InterPro"/>
</dbReference>
<protein>
    <submittedName>
        <fullName evidence="2">Multimeric flavodoxin WrbA</fullName>
    </submittedName>
</protein>
<dbReference type="SUPFAM" id="SSF52218">
    <property type="entry name" value="Flavoproteins"/>
    <property type="match status" value="1"/>
</dbReference>
<name>A0A316A0P7_9FIRM</name>